<dbReference type="EMBL" id="QRDZ01000004">
    <property type="protein sequence ID" value="RED85313.1"/>
    <property type="molecule type" value="Genomic_DNA"/>
</dbReference>
<dbReference type="OrthoDB" id="2974702at2"/>
<evidence type="ECO:0000313" key="2">
    <source>
        <dbReference type="Proteomes" id="UP000256977"/>
    </source>
</evidence>
<organism evidence="1 2">
    <name type="scientific">Cohnella phaseoli</name>
    <dbReference type="NCBI Taxonomy" id="456490"/>
    <lineage>
        <taxon>Bacteria</taxon>
        <taxon>Bacillati</taxon>
        <taxon>Bacillota</taxon>
        <taxon>Bacilli</taxon>
        <taxon>Bacillales</taxon>
        <taxon>Paenibacillaceae</taxon>
        <taxon>Cohnella</taxon>
    </lineage>
</organism>
<gene>
    <name evidence="1" type="ORF">DFP98_10418</name>
</gene>
<accession>A0A3D9KIG7</accession>
<evidence type="ECO:0000313" key="1">
    <source>
        <dbReference type="EMBL" id="RED85313.1"/>
    </source>
</evidence>
<sequence>MKEAIKTDLNGFYVEPVIVPLSQTGVTEILEIAPSEMEEALTGYIVAEKVPEGLFTPRWDFSNSTWIEGMEQEQIDEIRNAPRPLSPEDRIAQLEAESVEVMLGLTEIYEALAETNAAPRLQKLMSVFSSAKR</sequence>
<protein>
    <submittedName>
        <fullName evidence="1">Uncharacterized protein</fullName>
    </submittedName>
</protein>
<keyword evidence="2" id="KW-1185">Reference proteome</keyword>
<dbReference type="RefSeq" id="WP_116059749.1">
    <property type="nucleotide sequence ID" value="NZ_QRDZ01000004.1"/>
</dbReference>
<dbReference type="Proteomes" id="UP000256977">
    <property type="component" value="Unassembled WGS sequence"/>
</dbReference>
<proteinExistence type="predicted"/>
<comment type="caution">
    <text evidence="1">The sequence shown here is derived from an EMBL/GenBank/DDBJ whole genome shotgun (WGS) entry which is preliminary data.</text>
</comment>
<reference evidence="1 2" key="1">
    <citation type="submission" date="2018-07" db="EMBL/GenBank/DDBJ databases">
        <title>Genomic Encyclopedia of Type Strains, Phase III (KMG-III): the genomes of soil and plant-associated and newly described type strains.</title>
        <authorList>
            <person name="Whitman W."/>
        </authorList>
    </citation>
    <scope>NUCLEOTIDE SEQUENCE [LARGE SCALE GENOMIC DNA]</scope>
    <source>
        <strain evidence="1 2">CECT 7287</strain>
    </source>
</reference>
<dbReference type="AlphaFoldDB" id="A0A3D9KIG7"/>
<name>A0A3D9KIG7_9BACL</name>